<keyword evidence="1" id="KW-0472">Membrane</keyword>
<keyword evidence="1" id="KW-1133">Transmembrane helix</keyword>
<name>A0A644WD69_9ZZZZ</name>
<sequence>MYLMINKKIREVYLFLPYSYLILAALNAIIDEINPNNAAQ</sequence>
<reference evidence="2" key="1">
    <citation type="submission" date="2019-08" db="EMBL/GenBank/DDBJ databases">
        <authorList>
            <person name="Kucharzyk K."/>
            <person name="Murdoch R.W."/>
            <person name="Higgins S."/>
            <person name="Loffler F."/>
        </authorList>
    </citation>
    <scope>NUCLEOTIDE SEQUENCE</scope>
</reference>
<protein>
    <submittedName>
        <fullName evidence="2">Uncharacterized protein</fullName>
    </submittedName>
</protein>
<dbReference type="AlphaFoldDB" id="A0A644WD69"/>
<organism evidence="2">
    <name type="scientific">bioreactor metagenome</name>
    <dbReference type="NCBI Taxonomy" id="1076179"/>
    <lineage>
        <taxon>unclassified sequences</taxon>
        <taxon>metagenomes</taxon>
        <taxon>ecological metagenomes</taxon>
    </lineage>
</organism>
<keyword evidence="1" id="KW-0812">Transmembrane</keyword>
<accession>A0A644WD69</accession>
<gene>
    <name evidence="2" type="ORF">SDC9_46739</name>
</gene>
<dbReference type="EMBL" id="VSSQ01000735">
    <property type="protein sequence ID" value="MPM00513.1"/>
    <property type="molecule type" value="Genomic_DNA"/>
</dbReference>
<comment type="caution">
    <text evidence="2">The sequence shown here is derived from an EMBL/GenBank/DDBJ whole genome shotgun (WGS) entry which is preliminary data.</text>
</comment>
<feature type="transmembrane region" description="Helical" evidence="1">
    <location>
        <begin position="12"/>
        <end position="30"/>
    </location>
</feature>
<evidence type="ECO:0000256" key="1">
    <source>
        <dbReference type="SAM" id="Phobius"/>
    </source>
</evidence>
<proteinExistence type="predicted"/>
<evidence type="ECO:0000313" key="2">
    <source>
        <dbReference type="EMBL" id="MPM00513.1"/>
    </source>
</evidence>